<reference evidence="2 3" key="1">
    <citation type="submission" date="2017-05" db="EMBL/GenBank/DDBJ databases">
        <title>Complete genome sequence of Streptomyces sp. SCSIO 03032 revealed the diverse biosynthetic pathways for its bioactive secondary metabolites.</title>
        <authorList>
            <person name="Ma L."/>
            <person name="Zhu Y."/>
            <person name="Zhang W."/>
            <person name="Zhang G."/>
            <person name="Tian X."/>
            <person name="Zhang S."/>
            <person name="Zhang C."/>
        </authorList>
    </citation>
    <scope>NUCLEOTIDE SEQUENCE [LARGE SCALE GENOMIC DNA]</scope>
    <source>
        <strain evidence="2 3">SCSIO 03032</strain>
    </source>
</reference>
<keyword evidence="3" id="KW-1185">Reference proteome</keyword>
<name>A0A1W7CZ11_9ACTN</name>
<evidence type="ECO:0000313" key="3">
    <source>
        <dbReference type="Proteomes" id="UP000194218"/>
    </source>
</evidence>
<dbReference type="KEGG" id="smao:CAG99_14900"/>
<proteinExistence type="predicted"/>
<evidence type="ECO:0000256" key="1">
    <source>
        <dbReference type="SAM" id="MobiDB-lite"/>
    </source>
</evidence>
<organism evidence="2 3">
    <name type="scientific">Streptomyces marincola</name>
    <dbReference type="NCBI Taxonomy" id="2878388"/>
    <lineage>
        <taxon>Bacteria</taxon>
        <taxon>Bacillati</taxon>
        <taxon>Actinomycetota</taxon>
        <taxon>Actinomycetes</taxon>
        <taxon>Kitasatosporales</taxon>
        <taxon>Streptomycetaceae</taxon>
        <taxon>Streptomyces</taxon>
    </lineage>
</organism>
<gene>
    <name evidence="2" type="ORF">CAG99_14900</name>
</gene>
<dbReference type="Proteomes" id="UP000194218">
    <property type="component" value="Chromosome"/>
</dbReference>
<dbReference type="EMBL" id="CP021121">
    <property type="protein sequence ID" value="ARQ69975.1"/>
    <property type="molecule type" value="Genomic_DNA"/>
</dbReference>
<sequence length="188" mass="20777">MGRARKVRDAREAAITGEAGSGVPVPAQSVNDPSRPAEQRPARTPDLWAAALPLLLGAINHRKEPDVSDVTTPGATFSRLSDAADVMLQAAQTFDPEQMSEFQTLIEDLPDAMRTVQETIRVLAELSDEKLPVNRKVVEEIGESYRAMNRVVEALEEVPAVYKRVHADDIERVDNPRNGVEAERKWNV</sequence>
<evidence type="ECO:0000313" key="2">
    <source>
        <dbReference type="EMBL" id="ARQ69975.1"/>
    </source>
</evidence>
<dbReference type="AlphaFoldDB" id="A0A1W7CZ11"/>
<accession>A0A1W7CZ11</accession>
<protein>
    <submittedName>
        <fullName evidence="2">Uncharacterized protein</fullName>
    </submittedName>
</protein>
<feature type="region of interest" description="Disordered" evidence="1">
    <location>
        <begin position="1"/>
        <end position="43"/>
    </location>
</feature>